<evidence type="ECO:0000313" key="2">
    <source>
        <dbReference type="Proteomes" id="UP000194816"/>
    </source>
</evidence>
<name>A0A9X6LU06_BACUH</name>
<organism evidence="1 2">
    <name type="scientific">Bacillus thuringiensis subsp. higo</name>
    <dbReference type="NCBI Taxonomy" id="132266"/>
    <lineage>
        <taxon>Bacteria</taxon>
        <taxon>Bacillati</taxon>
        <taxon>Bacillota</taxon>
        <taxon>Bacilli</taxon>
        <taxon>Bacillales</taxon>
        <taxon>Bacillaceae</taxon>
        <taxon>Bacillus</taxon>
        <taxon>Bacillus cereus group</taxon>
    </lineage>
</organism>
<sequence length="76" mass="9239">MRHTRNRQLNRKWKMPAIKIEDVYNDNALVSSDCLDKSFKWHRECYPWGHNYVEFEKEVPVPPGRVEKRAILRRAK</sequence>
<gene>
    <name evidence="1" type="ORF">BK716_07745</name>
</gene>
<dbReference type="AlphaFoldDB" id="A0A9X6LU06"/>
<evidence type="ECO:0000313" key="1">
    <source>
        <dbReference type="EMBL" id="OUB55573.1"/>
    </source>
</evidence>
<reference evidence="1 2" key="1">
    <citation type="submission" date="2016-10" db="EMBL/GenBank/DDBJ databases">
        <title>Comparative genomics of Bacillus thuringiensis reveals a path to pathogens against multiple invertebrate hosts.</title>
        <authorList>
            <person name="Zheng J."/>
            <person name="Gao Q."/>
            <person name="Liu H."/>
            <person name="Peng D."/>
            <person name="Ruan L."/>
            <person name="Sun M."/>
        </authorList>
    </citation>
    <scope>NUCLEOTIDE SEQUENCE [LARGE SCALE GENOMIC DNA]</scope>
    <source>
        <strain evidence="1">BGSC 4AU1</strain>
    </source>
</reference>
<accession>A0A9X6LU06</accession>
<dbReference type="RefSeq" id="WP_088114512.1">
    <property type="nucleotide sequence ID" value="NZ_MOOK01000075.1"/>
</dbReference>
<comment type="caution">
    <text evidence="1">The sequence shown here is derived from an EMBL/GenBank/DDBJ whole genome shotgun (WGS) entry which is preliminary data.</text>
</comment>
<dbReference type="Proteomes" id="UP000194816">
    <property type="component" value="Unassembled WGS sequence"/>
</dbReference>
<proteinExistence type="predicted"/>
<dbReference type="EMBL" id="MOOK01000075">
    <property type="protein sequence ID" value="OUB55573.1"/>
    <property type="molecule type" value="Genomic_DNA"/>
</dbReference>
<protein>
    <submittedName>
        <fullName evidence="1">Uncharacterized protein</fullName>
    </submittedName>
</protein>